<dbReference type="EMBL" id="OU900102">
    <property type="protein sequence ID" value="CAG9865041.1"/>
    <property type="molecule type" value="Genomic_DNA"/>
</dbReference>
<evidence type="ECO:0000256" key="3">
    <source>
        <dbReference type="PIRSR" id="PIRSR000915-2"/>
    </source>
</evidence>
<dbReference type="OrthoDB" id="413953at2759"/>
<feature type="binding site" evidence="3">
    <location>
        <position position="230"/>
    </location>
    <ligand>
        <name>substrate</name>
    </ligand>
</feature>
<dbReference type="Pfam" id="PF13344">
    <property type="entry name" value="Hydrolase_6"/>
    <property type="match status" value="1"/>
</dbReference>
<accession>A0A9N9XRT7</accession>
<feature type="binding site" evidence="4">
    <location>
        <position position="28"/>
    </location>
    <ligand>
        <name>Mg(2+)</name>
        <dbReference type="ChEBI" id="CHEBI:18420"/>
    </ligand>
</feature>
<keyword evidence="6" id="KW-1185">Reference proteome</keyword>
<keyword evidence="1" id="KW-0378">Hydrolase</keyword>
<dbReference type="SUPFAM" id="SSF56784">
    <property type="entry name" value="HAD-like"/>
    <property type="match status" value="1"/>
</dbReference>
<feature type="active site" description="Nucleophile" evidence="2">
    <location>
        <position position="28"/>
    </location>
</feature>
<organism evidence="5 6">
    <name type="scientific">Phyllotreta striolata</name>
    <name type="common">Striped flea beetle</name>
    <name type="synonym">Crioceris striolata</name>
    <dbReference type="NCBI Taxonomy" id="444603"/>
    <lineage>
        <taxon>Eukaryota</taxon>
        <taxon>Metazoa</taxon>
        <taxon>Ecdysozoa</taxon>
        <taxon>Arthropoda</taxon>
        <taxon>Hexapoda</taxon>
        <taxon>Insecta</taxon>
        <taxon>Pterygota</taxon>
        <taxon>Neoptera</taxon>
        <taxon>Endopterygota</taxon>
        <taxon>Coleoptera</taxon>
        <taxon>Polyphaga</taxon>
        <taxon>Cucujiformia</taxon>
        <taxon>Chrysomeloidea</taxon>
        <taxon>Chrysomelidae</taxon>
        <taxon>Galerucinae</taxon>
        <taxon>Alticini</taxon>
        <taxon>Phyllotreta</taxon>
    </lineage>
</organism>
<sequence length="315" mass="35749">MKSVKFLNELPAKEQKDFFESFDTIFFDLDGVIWHSYVPIPGAVDCLNNLKKLGKNVHFVTNNSTKTCQNILEILKTAGINADLPDIVNPLKTMIFLLKKSNVTDPLYAMAPKASKNELLENGYKILPETPHVDMDQIPEILLHHDQAKEQTIGAVLLDLDLNLDYMKVQKAFWYLKYNPNSLFLVNSMDKTAPVGPKGPIFATYYFVECLREMLRVDNVNRGDFIQIGKPSQVMVDYIKETFNISQSNRVMFVGDSIESDMATAAKGDFQKLLVLSGTEKRESLDNWGYPDNYKPDFVAEDLGVLNDILKSLYD</sequence>
<dbReference type="InterPro" id="IPR023214">
    <property type="entry name" value="HAD_sf"/>
</dbReference>
<comment type="cofactor">
    <cofactor evidence="4">
        <name>Mg(2+)</name>
        <dbReference type="ChEBI" id="CHEBI:18420"/>
    </cofactor>
    <text evidence="4">Divalent metal ions. Mg(2+) is the most effective.</text>
</comment>
<name>A0A9N9XRT7_PHYSR</name>
<dbReference type="InterPro" id="IPR036412">
    <property type="entry name" value="HAD-like_sf"/>
</dbReference>
<dbReference type="InterPro" id="IPR006357">
    <property type="entry name" value="HAD-SF_hydro_IIA"/>
</dbReference>
<evidence type="ECO:0000256" key="2">
    <source>
        <dbReference type="PIRSR" id="PIRSR000915-1"/>
    </source>
</evidence>
<evidence type="ECO:0000313" key="5">
    <source>
        <dbReference type="EMBL" id="CAG9865041.1"/>
    </source>
</evidence>
<keyword evidence="4" id="KW-0460">Magnesium</keyword>
<protein>
    <recommendedName>
        <fullName evidence="7">4-nitrophenylphosphatase</fullName>
    </recommendedName>
</protein>
<dbReference type="GO" id="GO:0016791">
    <property type="term" value="F:phosphatase activity"/>
    <property type="evidence" value="ECO:0007669"/>
    <property type="project" value="TreeGrafter"/>
</dbReference>
<evidence type="ECO:0000313" key="6">
    <source>
        <dbReference type="Proteomes" id="UP001153712"/>
    </source>
</evidence>
<dbReference type="NCBIfam" id="TIGR01460">
    <property type="entry name" value="HAD-SF-IIA"/>
    <property type="match status" value="1"/>
</dbReference>
<evidence type="ECO:0008006" key="7">
    <source>
        <dbReference type="Google" id="ProtNLM"/>
    </source>
</evidence>
<dbReference type="PIRSF" id="PIRSF000915">
    <property type="entry name" value="PGP-type_phosphatase"/>
    <property type="match status" value="1"/>
</dbReference>
<comment type="similarity">
    <text evidence="1">Belongs to the HAD-like hydrolase superfamily.</text>
</comment>
<dbReference type="Proteomes" id="UP001153712">
    <property type="component" value="Chromosome 9"/>
</dbReference>
<feature type="active site" description="Proton donor" evidence="2">
    <location>
        <position position="30"/>
    </location>
</feature>
<dbReference type="AlphaFoldDB" id="A0A9N9XRT7"/>
<gene>
    <name evidence="5" type="ORF">PHYEVI_LOCUS11287</name>
</gene>
<feature type="binding site" evidence="4">
    <location>
        <position position="30"/>
    </location>
    <ligand>
        <name>Mg(2+)</name>
        <dbReference type="ChEBI" id="CHEBI:18420"/>
    </ligand>
</feature>
<dbReference type="GO" id="GO:0046872">
    <property type="term" value="F:metal ion binding"/>
    <property type="evidence" value="ECO:0007669"/>
    <property type="project" value="UniProtKB-KW"/>
</dbReference>
<dbReference type="PANTHER" id="PTHR19288">
    <property type="entry name" value="4-NITROPHENYLPHOSPHATASE-RELATED"/>
    <property type="match status" value="1"/>
</dbReference>
<dbReference type="Gene3D" id="3.40.50.1000">
    <property type="entry name" value="HAD superfamily/HAD-like"/>
    <property type="match status" value="2"/>
</dbReference>
<evidence type="ECO:0000256" key="4">
    <source>
        <dbReference type="PIRSR" id="PIRSR000915-3"/>
    </source>
</evidence>
<dbReference type="Pfam" id="PF13242">
    <property type="entry name" value="Hydrolase_like"/>
    <property type="match status" value="1"/>
</dbReference>
<dbReference type="GO" id="GO:0005737">
    <property type="term" value="C:cytoplasm"/>
    <property type="evidence" value="ECO:0007669"/>
    <property type="project" value="TreeGrafter"/>
</dbReference>
<feature type="binding site" evidence="4">
    <location>
        <position position="256"/>
    </location>
    <ligand>
        <name>Mg(2+)</name>
        <dbReference type="ChEBI" id="CHEBI:18420"/>
    </ligand>
</feature>
<reference evidence="5" key="1">
    <citation type="submission" date="2022-01" db="EMBL/GenBank/DDBJ databases">
        <authorList>
            <person name="King R."/>
        </authorList>
    </citation>
    <scope>NUCLEOTIDE SEQUENCE</scope>
</reference>
<keyword evidence="4" id="KW-0479">Metal-binding</keyword>
<proteinExistence type="inferred from homology"/>
<evidence type="ECO:0000256" key="1">
    <source>
        <dbReference type="PIRNR" id="PIRNR000915"/>
    </source>
</evidence>
<dbReference type="PANTHER" id="PTHR19288:SF4">
    <property type="entry name" value="RE04130P-RELATED"/>
    <property type="match status" value="1"/>
</dbReference>